<evidence type="ECO:0000259" key="1">
    <source>
        <dbReference type="Pfam" id="PF06048"/>
    </source>
</evidence>
<dbReference type="RefSeq" id="WP_107008357.1">
    <property type="nucleotide sequence ID" value="NZ_JBHRSF010000007.1"/>
</dbReference>
<evidence type="ECO:0000313" key="2">
    <source>
        <dbReference type="EMBL" id="MFC2994597.1"/>
    </source>
</evidence>
<name>A0A371YTK9_9GAMM</name>
<dbReference type="EMBL" id="PYIX02000004">
    <property type="protein sequence ID" value="RFC84798.1"/>
    <property type="molecule type" value="Genomic_DNA"/>
</dbReference>
<protein>
    <submittedName>
        <fullName evidence="3">DUF927 domain-containing protein</fullName>
    </submittedName>
</protein>
<dbReference type="InterPro" id="IPR034154">
    <property type="entry name" value="TOPRIM_DnaG/twinkle"/>
</dbReference>
<dbReference type="AlphaFoldDB" id="A0A371YTK9"/>
<evidence type="ECO:0000313" key="3">
    <source>
        <dbReference type="EMBL" id="RFC84798.1"/>
    </source>
</evidence>
<dbReference type="Gene3D" id="3.40.1360.10">
    <property type="match status" value="1"/>
</dbReference>
<organism evidence="3 4">
    <name type="scientific">Acinetobacter sichuanensis</name>
    <dbReference type="NCBI Taxonomy" id="2136183"/>
    <lineage>
        <taxon>Bacteria</taxon>
        <taxon>Pseudomonadati</taxon>
        <taxon>Pseudomonadota</taxon>
        <taxon>Gammaproteobacteria</taxon>
        <taxon>Moraxellales</taxon>
        <taxon>Moraxellaceae</taxon>
        <taxon>Acinetobacter</taxon>
    </lineage>
</organism>
<gene>
    <name evidence="2" type="ORF">ACFODO_04770</name>
    <name evidence="3" type="ORF">C9E89_004310</name>
</gene>
<sequence length="845" mass="95534">MTEFLDYQEVQEQAFIHAQKLAEREVKNGYQFEYLFSYTDGHGMPVYWKVRAKNYHTGDKWIRVFSSGERGFKFGDPDFNELYPIGQGKKPLYALEQVLNLAEKQPIYIVEGEQKADFLNSMGLIATTCGGSGNTDKTDIKPLAKHDIVIWADNDKAGTKFFNEIAQQLDVLGCDIRYIVLDGLNLPEKGDVMDWADLRKQQGLNTTASDITALITAQYQPPSPSDNLPDGMLAEPMEWENGSFEVHDKGVFYIEKLKNGEYRERFISSPILVTAKTRDNTSNNWGRLLQWQDDAFIHHNWAVPNELFQGDGTESRKALSNQGVIITPDRRGRELFQIYLMSYPVDKFALCVDSVGWHGHRYVLPTETYSNPATKHDEVIVYQRTDGLDNRFQFKGELETWKNGVSLLLESHSKLVFSVACAFAGQLLEPLNQQGGGFHINGTSSKGKSTAIYLACSVWGHPKEYYRTWRSTGNALEQTAFMHNDGFLVLDEIGEASAKDIGQTVYMLANGQGKARMARTAITKAPQQWRVLFLSSGEKTFKEILNEIGQTAKLGQEIRLPEISLDACEYGVFDLVDFAPDASQQANMLYENSINAYGVAGKAWLEYLTNDKGQITETALKMYQQFKAKITPDNAQGHIARVASRFAVVAVAGELATQANITGWKKGRALEAVISVFKTWLNSFEMVGDFEDRQILQQVRAFFEANGNSRFDTLIEGNKRASYGNSDHADDANTDTKSFREKTMYRVGYKVVNAQQRETLRYLFFKEQFKQELCTGFDPKKVAKVLKKHGWLDCANGKTTKQERTPESKNPVWLYVFNTSMFSYDIEKATNPYTDDVNTGTTIDI</sequence>
<reference evidence="5" key="3">
    <citation type="journal article" date="2019" name="Int. J. Syst. Evol. Microbiol.">
        <title>The Global Catalogue of Microorganisms (GCM) 10K type strain sequencing project: providing services to taxonomists for standard genome sequencing and annotation.</title>
        <authorList>
            <consortium name="The Broad Institute Genomics Platform"/>
            <consortium name="The Broad Institute Genome Sequencing Center for Infectious Disease"/>
            <person name="Wu L."/>
            <person name="Ma J."/>
        </authorList>
    </citation>
    <scope>NUCLEOTIDE SEQUENCE [LARGE SCALE GENOMIC DNA]</scope>
    <source>
        <strain evidence="5">KCTC 62575</strain>
    </source>
</reference>
<dbReference type="Proteomes" id="UP001595455">
    <property type="component" value="Unassembled WGS sequence"/>
</dbReference>
<feature type="domain" description="DUF927" evidence="1">
    <location>
        <begin position="244"/>
        <end position="526"/>
    </location>
</feature>
<dbReference type="EMBL" id="JBHRSF010000007">
    <property type="protein sequence ID" value="MFC2994597.1"/>
    <property type="molecule type" value="Genomic_DNA"/>
</dbReference>
<evidence type="ECO:0000313" key="4">
    <source>
        <dbReference type="Proteomes" id="UP000240957"/>
    </source>
</evidence>
<reference evidence="3 4" key="2">
    <citation type="submission" date="2018-08" db="EMBL/GenBank/DDBJ databases">
        <title>The draft genome of Acinetobacter sichuanensis strain WCHAc060041.</title>
        <authorList>
            <person name="Qin J."/>
            <person name="Feng Y."/>
            <person name="Zong Z."/>
        </authorList>
    </citation>
    <scope>NUCLEOTIDE SEQUENCE [LARGE SCALE GENOMIC DNA]</scope>
    <source>
        <strain evidence="3 4">WCHAc060041</strain>
    </source>
</reference>
<keyword evidence="5" id="KW-1185">Reference proteome</keyword>
<proteinExistence type="predicted"/>
<dbReference type="CDD" id="cd01029">
    <property type="entry name" value="TOPRIM_primases"/>
    <property type="match status" value="1"/>
</dbReference>
<dbReference type="OrthoDB" id="784829at2"/>
<reference evidence="2" key="1">
    <citation type="journal article" date="2014" name="Int. J. Syst. Evol. Microbiol.">
        <title>Complete genome of a new Firmicutes species belonging to the dominant human colonic microbiota ('Ruminococcus bicirculans') reveals two chromosomes and a selective capacity to utilize plant glucans.</title>
        <authorList>
            <consortium name="NISC Comparative Sequencing Program"/>
            <person name="Wegmann U."/>
            <person name="Louis P."/>
            <person name="Goesmann A."/>
            <person name="Henrissat B."/>
            <person name="Duncan S.H."/>
            <person name="Flint H.J."/>
        </authorList>
    </citation>
    <scope>NUCLEOTIDE SEQUENCE</scope>
    <source>
        <strain evidence="2">KCTC 62575</strain>
    </source>
</reference>
<comment type="caution">
    <text evidence="3">The sequence shown here is derived from an EMBL/GenBank/DDBJ whole genome shotgun (WGS) entry which is preliminary data.</text>
</comment>
<evidence type="ECO:0000313" key="5">
    <source>
        <dbReference type="Proteomes" id="UP001595455"/>
    </source>
</evidence>
<dbReference type="Proteomes" id="UP000240957">
    <property type="component" value="Unassembled WGS sequence"/>
</dbReference>
<reference evidence="2" key="4">
    <citation type="submission" date="2024-09" db="EMBL/GenBank/DDBJ databases">
        <authorList>
            <person name="Sun Q."/>
            <person name="Mori K."/>
        </authorList>
    </citation>
    <scope>NUCLEOTIDE SEQUENCE</scope>
    <source>
        <strain evidence="2">KCTC 62575</strain>
    </source>
</reference>
<accession>A0A371YTK9</accession>
<dbReference type="Pfam" id="PF06048">
    <property type="entry name" value="DUF927"/>
    <property type="match status" value="1"/>
</dbReference>
<dbReference type="InterPro" id="IPR009270">
    <property type="entry name" value="DUF927"/>
</dbReference>